<keyword evidence="10" id="KW-1185">Reference proteome</keyword>
<keyword evidence="4" id="KW-0274">FAD</keyword>
<dbReference type="OrthoDB" id="7786253at2759"/>
<dbReference type="PROSITE" id="PS51387">
    <property type="entry name" value="FAD_PCMH"/>
    <property type="match status" value="1"/>
</dbReference>
<dbReference type="GO" id="GO:0008720">
    <property type="term" value="F:D-lactate dehydrogenase (NAD+) activity"/>
    <property type="evidence" value="ECO:0007669"/>
    <property type="project" value="TreeGrafter"/>
</dbReference>
<dbReference type="EMBL" id="AZGY01000006">
    <property type="protein sequence ID" value="KZZ97658.1"/>
    <property type="molecule type" value="Genomic_DNA"/>
</dbReference>
<accession>A0A168DEM9</accession>
<feature type="domain" description="FAD-binding PCMH-type" evidence="8">
    <location>
        <begin position="37"/>
        <end position="214"/>
    </location>
</feature>
<dbReference type="EC" id="1.1.2.4" evidence="6"/>
<dbReference type="InterPro" id="IPR016171">
    <property type="entry name" value="Vanillyl_alc_oxidase_C-sub2"/>
</dbReference>
<dbReference type="Gene3D" id="3.30.70.2740">
    <property type="match status" value="1"/>
</dbReference>
<dbReference type="Gene3D" id="1.10.45.10">
    <property type="entry name" value="Vanillyl-alcohol Oxidase, Chain A, domain 4"/>
    <property type="match status" value="1"/>
</dbReference>
<reference evidence="9 10" key="1">
    <citation type="journal article" date="2016" name="Genome Biol. Evol.">
        <title>Divergent and convergent evolution of fungal pathogenicity.</title>
        <authorList>
            <person name="Shang Y."/>
            <person name="Xiao G."/>
            <person name="Zheng P."/>
            <person name="Cen K."/>
            <person name="Zhan S."/>
            <person name="Wang C."/>
        </authorList>
    </citation>
    <scope>NUCLEOTIDE SEQUENCE [LARGE SCALE GENOMIC DNA]</scope>
    <source>
        <strain evidence="9 10">RCEF 2490</strain>
    </source>
</reference>
<dbReference type="FunFam" id="3.30.70.2740:FF:000001">
    <property type="entry name" value="D-lactate dehydrogenase mitochondrial"/>
    <property type="match status" value="1"/>
</dbReference>
<proteinExistence type="inferred from homology"/>
<evidence type="ECO:0000256" key="5">
    <source>
        <dbReference type="ARBA" id="ARBA00023002"/>
    </source>
</evidence>
<dbReference type="STRING" id="1081109.A0A168DEM9"/>
<evidence type="ECO:0000256" key="6">
    <source>
        <dbReference type="ARBA" id="ARBA00038897"/>
    </source>
</evidence>
<dbReference type="PANTHER" id="PTHR11748">
    <property type="entry name" value="D-LACTATE DEHYDROGENASE"/>
    <property type="match status" value="1"/>
</dbReference>
<dbReference type="SUPFAM" id="SSF55103">
    <property type="entry name" value="FAD-linked oxidases, C-terminal domain"/>
    <property type="match status" value="1"/>
</dbReference>
<dbReference type="GO" id="GO:0005739">
    <property type="term" value="C:mitochondrion"/>
    <property type="evidence" value="ECO:0007669"/>
    <property type="project" value="TreeGrafter"/>
</dbReference>
<dbReference type="InterPro" id="IPR006094">
    <property type="entry name" value="Oxid_FAD_bind_N"/>
</dbReference>
<dbReference type="GO" id="GO:0071949">
    <property type="term" value="F:FAD binding"/>
    <property type="evidence" value="ECO:0007669"/>
    <property type="project" value="InterPro"/>
</dbReference>
<dbReference type="Gene3D" id="3.30.465.10">
    <property type="match status" value="1"/>
</dbReference>
<dbReference type="Proteomes" id="UP000078544">
    <property type="component" value="Unassembled WGS sequence"/>
</dbReference>
<evidence type="ECO:0000313" key="10">
    <source>
        <dbReference type="Proteomes" id="UP000078544"/>
    </source>
</evidence>
<dbReference type="GO" id="GO:0004458">
    <property type="term" value="F:D-lactate dehydrogenase (cytochrome) activity"/>
    <property type="evidence" value="ECO:0007669"/>
    <property type="project" value="UniProtKB-EC"/>
</dbReference>
<evidence type="ECO:0000313" key="9">
    <source>
        <dbReference type="EMBL" id="KZZ97658.1"/>
    </source>
</evidence>
<organism evidence="9 10">
    <name type="scientific">Moelleriella libera RCEF 2490</name>
    <dbReference type="NCBI Taxonomy" id="1081109"/>
    <lineage>
        <taxon>Eukaryota</taxon>
        <taxon>Fungi</taxon>
        <taxon>Dikarya</taxon>
        <taxon>Ascomycota</taxon>
        <taxon>Pezizomycotina</taxon>
        <taxon>Sordariomycetes</taxon>
        <taxon>Hypocreomycetidae</taxon>
        <taxon>Hypocreales</taxon>
        <taxon>Clavicipitaceae</taxon>
        <taxon>Moelleriella</taxon>
    </lineage>
</organism>
<evidence type="ECO:0000259" key="8">
    <source>
        <dbReference type="PROSITE" id="PS51387"/>
    </source>
</evidence>
<dbReference type="InterPro" id="IPR016164">
    <property type="entry name" value="FAD-linked_Oxase-like_C"/>
</dbReference>
<comment type="similarity">
    <text evidence="2">Belongs to the FAD-binding oxidoreductase/transferase type 4 family.</text>
</comment>
<dbReference type="FunFam" id="1.10.45.10:FF:000001">
    <property type="entry name" value="D-lactate dehydrogenase mitochondrial"/>
    <property type="match status" value="1"/>
</dbReference>
<name>A0A168DEM9_9HYPO</name>
<dbReference type="FunFam" id="3.30.465.10:FF:000014">
    <property type="entry name" value="D-lactate dehydrogenase (Cytochrome), putative"/>
    <property type="match status" value="1"/>
</dbReference>
<evidence type="ECO:0000256" key="3">
    <source>
        <dbReference type="ARBA" id="ARBA00022630"/>
    </source>
</evidence>
<sequence>MLKAVQELRELLHEGAVSVDDDDITQHSFSEWSTSNTTVQPVAIVRPISTEQVSAIANVCSKFKVPMIPYGAGSSIEGNFSSPHSGVCIDLSGMDKVVAFHPEDMDVVVQPGVNWMNLNNDIKTSGLFLPLDPSPTALIGGMVSTNCSGTNAMRYGTMKDYVVNLTVVLADGSVIKTRRRPRKTSAGYNLNGLFTGSEGTLGIITEITVKLAILPSSYSVATISFESIRQAASAAFSMIRSGVPLAALELMDEVQMQIVNKNGGAGGRMWSELPTLFVKYSMPLHATVFAGTNAAVQDSIRSARAIAQQSNCQSFESASSTEQMDALWSARRQSLWASLAARPPGTQIWSTDVAVPVSRMAELIGEYPGTDDTQHERRTGLMALLRGAEICRERASRLGLFNSIVGHVGDGNFHQVIMYNPDVPEQKTAVTECVNAMVDDAISMDGTVSGEHGIGIGKKHSLAKELDGATLGVMKALKDALDPHWLMNPGKVFDE</sequence>
<dbReference type="InterPro" id="IPR016169">
    <property type="entry name" value="FAD-bd_PCMH_sub2"/>
</dbReference>
<evidence type="ECO:0000256" key="2">
    <source>
        <dbReference type="ARBA" id="ARBA00008000"/>
    </source>
</evidence>
<gene>
    <name evidence="9" type="ORF">AAL_03622</name>
</gene>
<keyword evidence="5" id="KW-0560">Oxidoreductase</keyword>
<dbReference type="InterPro" id="IPR016166">
    <property type="entry name" value="FAD-bd_PCMH"/>
</dbReference>
<dbReference type="InterPro" id="IPR004113">
    <property type="entry name" value="FAD-bd_oxidored_4_C"/>
</dbReference>
<keyword evidence="3" id="KW-0285">Flavoprotein</keyword>
<dbReference type="PANTHER" id="PTHR11748:SF83">
    <property type="entry name" value="DEHYDROGENASE (CYTOCHROME), PUTATIVE (AFU_ORTHOLOGUE AFUA_1G17520)-RELATED"/>
    <property type="match status" value="1"/>
</dbReference>
<comment type="catalytic activity">
    <reaction evidence="7">
        <text>(R)-lactate + 2 Fe(III)-[cytochrome c] = 2 Fe(II)-[cytochrome c] + pyruvate + 2 H(+)</text>
        <dbReference type="Rhea" id="RHEA:13521"/>
        <dbReference type="Rhea" id="RHEA-COMP:10350"/>
        <dbReference type="Rhea" id="RHEA-COMP:14399"/>
        <dbReference type="ChEBI" id="CHEBI:15361"/>
        <dbReference type="ChEBI" id="CHEBI:15378"/>
        <dbReference type="ChEBI" id="CHEBI:16004"/>
        <dbReference type="ChEBI" id="CHEBI:29033"/>
        <dbReference type="ChEBI" id="CHEBI:29034"/>
        <dbReference type="EC" id="1.1.2.4"/>
    </reaction>
</comment>
<dbReference type="Pfam" id="PF02913">
    <property type="entry name" value="FAD-oxidase_C"/>
    <property type="match status" value="1"/>
</dbReference>
<dbReference type="GO" id="GO:1903457">
    <property type="term" value="P:lactate catabolic process"/>
    <property type="evidence" value="ECO:0007669"/>
    <property type="project" value="TreeGrafter"/>
</dbReference>
<comment type="cofactor">
    <cofactor evidence="1">
        <name>FAD</name>
        <dbReference type="ChEBI" id="CHEBI:57692"/>
    </cofactor>
</comment>
<evidence type="ECO:0000256" key="4">
    <source>
        <dbReference type="ARBA" id="ARBA00022827"/>
    </source>
</evidence>
<evidence type="ECO:0000256" key="7">
    <source>
        <dbReference type="ARBA" id="ARBA00051436"/>
    </source>
</evidence>
<comment type="caution">
    <text evidence="9">The sequence shown here is derived from an EMBL/GenBank/DDBJ whole genome shotgun (WGS) entry which is preliminary data.</text>
</comment>
<dbReference type="AlphaFoldDB" id="A0A168DEM9"/>
<evidence type="ECO:0000256" key="1">
    <source>
        <dbReference type="ARBA" id="ARBA00001974"/>
    </source>
</evidence>
<dbReference type="InterPro" id="IPR036318">
    <property type="entry name" value="FAD-bd_PCMH-like_sf"/>
</dbReference>
<protein>
    <recommendedName>
        <fullName evidence="6">D-lactate dehydrogenase (cytochrome)</fullName>
        <ecNumber evidence="6">1.1.2.4</ecNumber>
    </recommendedName>
</protein>
<dbReference type="Pfam" id="PF01565">
    <property type="entry name" value="FAD_binding_4"/>
    <property type="match status" value="1"/>
</dbReference>
<dbReference type="SUPFAM" id="SSF56176">
    <property type="entry name" value="FAD-binding/transporter-associated domain-like"/>
    <property type="match status" value="1"/>
</dbReference>